<evidence type="ECO:0008006" key="3">
    <source>
        <dbReference type="Google" id="ProtNLM"/>
    </source>
</evidence>
<evidence type="ECO:0000313" key="1">
    <source>
        <dbReference type="EMBL" id="GAA1983406.1"/>
    </source>
</evidence>
<dbReference type="InterPro" id="IPR011101">
    <property type="entry name" value="DUF5131"/>
</dbReference>
<organism evidence="1 2">
    <name type="scientific">Amycolatopsis minnesotensis</name>
    <dbReference type="NCBI Taxonomy" id="337894"/>
    <lineage>
        <taxon>Bacteria</taxon>
        <taxon>Bacillati</taxon>
        <taxon>Actinomycetota</taxon>
        <taxon>Actinomycetes</taxon>
        <taxon>Pseudonocardiales</taxon>
        <taxon>Pseudonocardiaceae</taxon>
        <taxon>Amycolatopsis</taxon>
    </lineage>
</organism>
<keyword evidence="2" id="KW-1185">Reference proteome</keyword>
<dbReference type="EMBL" id="BAAANN010000038">
    <property type="protein sequence ID" value="GAA1983406.1"/>
    <property type="molecule type" value="Genomic_DNA"/>
</dbReference>
<reference evidence="1 2" key="1">
    <citation type="journal article" date="2019" name="Int. J. Syst. Evol. Microbiol.">
        <title>The Global Catalogue of Microorganisms (GCM) 10K type strain sequencing project: providing services to taxonomists for standard genome sequencing and annotation.</title>
        <authorList>
            <consortium name="The Broad Institute Genomics Platform"/>
            <consortium name="The Broad Institute Genome Sequencing Center for Infectious Disease"/>
            <person name="Wu L."/>
            <person name="Ma J."/>
        </authorList>
    </citation>
    <scope>NUCLEOTIDE SEQUENCE [LARGE SCALE GENOMIC DNA]</scope>
    <source>
        <strain evidence="1 2">JCM 14545</strain>
    </source>
</reference>
<accession>A0ABN2SAN8</accession>
<name>A0ABN2SAN8_9PSEU</name>
<protein>
    <recommendedName>
        <fullName evidence="3">Phage protein Gp37/Gp68</fullName>
    </recommendedName>
</protein>
<sequence>MLSEANWRNPVKWNRAAEAARQPAKVFCASMADVFEIHPVAEVNAELDAARARLWSLIDQTPWLIWQLLTKRPDNVADLVPWSATWPQNVWLGVSVEDNRRATERIPVLVRANASTLFLSCEPLLEKLDLRPWLTTDSGRRRPDWVIAGGESGGMKARPMHPAWARSLRDQCQNAAVPFFFKQWGDWAPAGYGLGRIDPRERLVGPPIEGPPAAPPGHRGFEVIRRVGKKAAGRVLDGEIHDQFPDLTVEVPVLADQPRPS</sequence>
<dbReference type="Pfam" id="PF07505">
    <property type="entry name" value="DUF5131"/>
    <property type="match status" value="1"/>
</dbReference>
<comment type="caution">
    <text evidence="1">The sequence shown here is derived from an EMBL/GenBank/DDBJ whole genome shotgun (WGS) entry which is preliminary data.</text>
</comment>
<dbReference type="Proteomes" id="UP001501116">
    <property type="component" value="Unassembled WGS sequence"/>
</dbReference>
<proteinExistence type="predicted"/>
<evidence type="ECO:0000313" key="2">
    <source>
        <dbReference type="Proteomes" id="UP001501116"/>
    </source>
</evidence>
<gene>
    <name evidence="1" type="ORF">GCM10009754_70700</name>
</gene>